<feature type="domain" description="SUF system FeS cluster assembly SufBD core" evidence="2">
    <location>
        <begin position="222"/>
        <end position="464"/>
    </location>
</feature>
<dbReference type="EMBL" id="NWUS01000001">
    <property type="protein sequence ID" value="MBA5724793.1"/>
    <property type="molecule type" value="Genomic_DNA"/>
</dbReference>
<dbReference type="InterPro" id="IPR037284">
    <property type="entry name" value="SUF_FeS_clus_asmbl_SufBD_sf"/>
</dbReference>
<dbReference type="Proteomes" id="UP001516390">
    <property type="component" value="Unassembled WGS sequence"/>
</dbReference>
<comment type="caution">
    <text evidence="4">The sequence shown here is derived from an EMBL/GenBank/DDBJ whole genome shotgun (WGS) entry which is preliminary data.</text>
</comment>
<proteinExistence type="inferred from homology"/>
<dbReference type="Pfam" id="PF19295">
    <property type="entry name" value="SufBD_N"/>
    <property type="match status" value="1"/>
</dbReference>
<dbReference type="InterPro" id="IPR055346">
    <property type="entry name" value="Fe-S_cluster_assembly_SufBD"/>
</dbReference>
<dbReference type="RefSeq" id="WP_182080610.1">
    <property type="nucleotide sequence ID" value="NZ_NWUS01000001.1"/>
</dbReference>
<protein>
    <submittedName>
        <fullName evidence="4">Fe-S cluster assembly protein SufB</fullName>
    </submittedName>
</protein>
<keyword evidence="5" id="KW-1185">Reference proteome</keyword>
<dbReference type="NCBIfam" id="NF008773">
    <property type="entry name" value="PRK11814.1"/>
    <property type="match status" value="1"/>
</dbReference>
<dbReference type="PANTHER" id="PTHR30508">
    <property type="entry name" value="FES CLUSTER ASSEMBLY PROTEIN SUF"/>
    <property type="match status" value="1"/>
</dbReference>
<feature type="domain" description="SUF system FeS cluster assembly SufBD N-terminal" evidence="3">
    <location>
        <begin position="153"/>
        <end position="214"/>
    </location>
</feature>
<name>A0ABR5ZKL8_9PROT</name>
<dbReference type="InterPro" id="IPR010231">
    <property type="entry name" value="SUF_FeS_clus_asmbl_SufB"/>
</dbReference>
<dbReference type="NCBIfam" id="TIGR01980">
    <property type="entry name" value="sufB"/>
    <property type="match status" value="1"/>
</dbReference>
<dbReference type="Pfam" id="PF01458">
    <property type="entry name" value="SUFBD_core"/>
    <property type="match status" value="1"/>
</dbReference>
<dbReference type="SUPFAM" id="SSF101960">
    <property type="entry name" value="Stabilizer of iron transporter SufD"/>
    <property type="match status" value="1"/>
</dbReference>
<organism evidence="4 5">
    <name type="scientific">Bombella favorum</name>
    <dbReference type="NCBI Taxonomy" id="2039164"/>
    <lineage>
        <taxon>Bacteria</taxon>
        <taxon>Pseudomonadati</taxon>
        <taxon>Pseudomonadota</taxon>
        <taxon>Alphaproteobacteria</taxon>
        <taxon>Acetobacterales</taxon>
        <taxon>Acetobacteraceae</taxon>
        <taxon>Bombella</taxon>
    </lineage>
</organism>
<comment type="similarity">
    <text evidence="1">Belongs to the iron-sulfur cluster assembly SufBD family.</text>
</comment>
<evidence type="ECO:0000256" key="1">
    <source>
        <dbReference type="ARBA" id="ARBA00043967"/>
    </source>
</evidence>
<accession>A0ABR5ZKL8</accession>
<evidence type="ECO:0000259" key="2">
    <source>
        <dbReference type="Pfam" id="PF01458"/>
    </source>
</evidence>
<sequence length="493" mass="54794">MPAVSETREAVEKLAKSNYEWGFETNVEMDLAPKGLNEDIVRLISARKKEPQWMLEWRLKAFRAWQEMSEPNWAKIKHPPIDYQDAHYFAQPKKKAGPKSLDEVDPELLKTYEKLGIPLHEQEMLAGVEGAGQKTPVAVDAVFDSVSVATTFRKTLAEAGVIFCPISEAIIEHPELVKKYLGTVVPVADNFFSALNSAVFTDGSFVYVPKGVRCPMELSTYFRINARNTGQFERTLIIAEDQATVSYLEGCTAPQRDENQLHAAVVELVAMEDAFIKYSTVQNWYPGDENGKGGIYNFVTKRGLCKGDRARISWTQVETGSAITWKYPSCILAGKGSVGEFYSVAVTNGHQQADTGTKMIHLAPDTRSTIVAKTISAGKSDSTYRGLVRMQPKARNGRNFTQCDSLLIGDQCGAHTVPYIESRNMSARIEHEATTSKISEDQLFYCRSRGFSEEEAVGLIVNGFCREVLKELPMEFAVEAQKLLQISLEGSVG</sequence>
<dbReference type="InterPro" id="IPR045595">
    <property type="entry name" value="SufBD_N"/>
</dbReference>
<reference evidence="4 5" key="1">
    <citation type="submission" date="2017-09" db="EMBL/GenBank/DDBJ databases">
        <authorList>
            <person name="Jakob F."/>
        </authorList>
    </citation>
    <scope>NUCLEOTIDE SEQUENCE [LARGE SCALE GENOMIC DNA]</scope>
    <source>
        <strain evidence="4 5">TMW 2.1880</strain>
    </source>
</reference>
<evidence type="ECO:0000313" key="5">
    <source>
        <dbReference type="Proteomes" id="UP001516390"/>
    </source>
</evidence>
<gene>
    <name evidence="4" type="ORF">CPA57_00650</name>
</gene>
<dbReference type="PANTHER" id="PTHR30508:SF1">
    <property type="entry name" value="UPF0051 PROTEIN ABCI8, CHLOROPLASTIC-RELATED"/>
    <property type="match status" value="1"/>
</dbReference>
<evidence type="ECO:0000313" key="4">
    <source>
        <dbReference type="EMBL" id="MBA5724793.1"/>
    </source>
</evidence>
<evidence type="ECO:0000259" key="3">
    <source>
        <dbReference type="Pfam" id="PF19295"/>
    </source>
</evidence>
<dbReference type="InterPro" id="IPR000825">
    <property type="entry name" value="SUF_FeS_clus_asmbl_SufBD_core"/>
</dbReference>